<keyword evidence="4" id="KW-1185">Reference proteome</keyword>
<evidence type="ECO:0000313" key="3">
    <source>
        <dbReference type="EMBL" id="PTB34687.1"/>
    </source>
</evidence>
<keyword evidence="1" id="KW-1133">Transmembrane helix</keyword>
<feature type="transmembrane region" description="Helical" evidence="1">
    <location>
        <begin position="12"/>
        <end position="34"/>
    </location>
</feature>
<dbReference type="InterPro" id="IPR012337">
    <property type="entry name" value="RNaseH-like_sf"/>
</dbReference>
<proteinExistence type="predicted"/>
<evidence type="ECO:0000259" key="2">
    <source>
        <dbReference type="Pfam" id="PF05699"/>
    </source>
</evidence>
<organism evidence="3 4">
    <name type="scientific">Trichoderma asperellum (strain ATCC 204424 / CBS 433.97 / NBRC 101777)</name>
    <dbReference type="NCBI Taxonomy" id="1042311"/>
    <lineage>
        <taxon>Eukaryota</taxon>
        <taxon>Fungi</taxon>
        <taxon>Dikarya</taxon>
        <taxon>Ascomycota</taxon>
        <taxon>Pezizomycotina</taxon>
        <taxon>Sordariomycetes</taxon>
        <taxon>Hypocreomycetidae</taxon>
        <taxon>Hypocreales</taxon>
        <taxon>Hypocreaceae</taxon>
        <taxon>Trichoderma</taxon>
    </lineage>
</organism>
<dbReference type="OrthoDB" id="3560146at2759"/>
<evidence type="ECO:0000313" key="4">
    <source>
        <dbReference type="Proteomes" id="UP000240493"/>
    </source>
</evidence>
<keyword evidence="1" id="KW-0472">Membrane</keyword>
<dbReference type="InterPro" id="IPR008906">
    <property type="entry name" value="HATC_C_dom"/>
</dbReference>
<accession>A0A2T3YQ96</accession>
<protein>
    <recommendedName>
        <fullName evidence="2">HAT C-terminal dimerisation domain-containing protein</fullName>
    </recommendedName>
</protein>
<gene>
    <name evidence="3" type="ORF">M441DRAFT_155169</name>
</gene>
<feature type="domain" description="HAT C-terminal dimerisation" evidence="2">
    <location>
        <begin position="1"/>
        <end position="57"/>
    </location>
</feature>
<feature type="non-terminal residue" evidence="3">
    <location>
        <position position="1"/>
    </location>
</feature>
<reference evidence="3 4" key="1">
    <citation type="submission" date="2016-07" db="EMBL/GenBank/DDBJ databases">
        <title>Multiple horizontal gene transfer events from other fungi enriched the ability of initially mycotrophic Trichoderma (Ascomycota) to feed on dead plant biomass.</title>
        <authorList>
            <consortium name="DOE Joint Genome Institute"/>
            <person name="Aerts A."/>
            <person name="Atanasova L."/>
            <person name="Chenthamara K."/>
            <person name="Zhang J."/>
            <person name="Grujic M."/>
            <person name="Henrissat B."/>
            <person name="Kuo A."/>
            <person name="Salamov A."/>
            <person name="Lipzen A."/>
            <person name="Labutti K."/>
            <person name="Barry K."/>
            <person name="Miao Y."/>
            <person name="Rahimi M.J."/>
            <person name="Shen Q."/>
            <person name="Grigoriev I.V."/>
            <person name="Kubicek C.P."/>
            <person name="Druzhinina I.S."/>
        </authorList>
    </citation>
    <scope>NUCLEOTIDE SEQUENCE [LARGE SCALE GENOMIC DNA]</scope>
    <source>
        <strain evidence="3 4">CBS 433.97</strain>
    </source>
</reference>
<dbReference type="SUPFAM" id="SSF53098">
    <property type="entry name" value="Ribonuclease H-like"/>
    <property type="match status" value="1"/>
</dbReference>
<sequence length="58" mass="6619">KLNNTRFPLLSILAQYYLIILAISTAIKSVFSIFNNIITKSRNRLNPSLVKEIILLKS</sequence>
<dbReference type="GO" id="GO:0046983">
    <property type="term" value="F:protein dimerization activity"/>
    <property type="evidence" value="ECO:0007669"/>
    <property type="project" value="InterPro"/>
</dbReference>
<dbReference type="Pfam" id="PF05699">
    <property type="entry name" value="Dimer_Tnp_hAT"/>
    <property type="match status" value="1"/>
</dbReference>
<dbReference type="EMBL" id="KZ679484">
    <property type="protein sequence ID" value="PTB34687.1"/>
    <property type="molecule type" value="Genomic_DNA"/>
</dbReference>
<keyword evidence="1" id="KW-0812">Transmembrane</keyword>
<name>A0A2T3YQ96_TRIA4</name>
<dbReference type="AlphaFoldDB" id="A0A2T3YQ96"/>
<evidence type="ECO:0000256" key="1">
    <source>
        <dbReference type="SAM" id="Phobius"/>
    </source>
</evidence>
<dbReference type="Proteomes" id="UP000240493">
    <property type="component" value="Unassembled WGS sequence"/>
</dbReference>